<name>A0A0F9LBM6_9ZZZZ</name>
<protein>
    <submittedName>
        <fullName evidence="1">Uncharacterized protein</fullName>
    </submittedName>
</protein>
<dbReference type="AlphaFoldDB" id="A0A0F9LBM6"/>
<gene>
    <name evidence="1" type="ORF">LCGC14_1599450</name>
</gene>
<sequence>MARQKDPKEQKRLEGMPERSVLGKKAIEYLDARDTVELAKKKSDAVKNELVDLFIKEGQTSIIVDGQTVFYSHMERDQIK</sequence>
<proteinExistence type="predicted"/>
<accession>A0A0F9LBM6</accession>
<evidence type="ECO:0000313" key="1">
    <source>
        <dbReference type="EMBL" id="KKM24990.1"/>
    </source>
</evidence>
<reference evidence="1" key="1">
    <citation type="journal article" date="2015" name="Nature">
        <title>Complex archaea that bridge the gap between prokaryotes and eukaryotes.</title>
        <authorList>
            <person name="Spang A."/>
            <person name="Saw J.H."/>
            <person name="Jorgensen S.L."/>
            <person name="Zaremba-Niedzwiedzka K."/>
            <person name="Martijn J."/>
            <person name="Lind A.E."/>
            <person name="van Eijk R."/>
            <person name="Schleper C."/>
            <person name="Guy L."/>
            <person name="Ettema T.J."/>
        </authorList>
    </citation>
    <scope>NUCLEOTIDE SEQUENCE</scope>
</reference>
<dbReference type="EMBL" id="LAZR01012809">
    <property type="protein sequence ID" value="KKM24990.1"/>
    <property type="molecule type" value="Genomic_DNA"/>
</dbReference>
<organism evidence="1">
    <name type="scientific">marine sediment metagenome</name>
    <dbReference type="NCBI Taxonomy" id="412755"/>
    <lineage>
        <taxon>unclassified sequences</taxon>
        <taxon>metagenomes</taxon>
        <taxon>ecological metagenomes</taxon>
    </lineage>
</organism>
<feature type="non-terminal residue" evidence="1">
    <location>
        <position position="80"/>
    </location>
</feature>
<comment type="caution">
    <text evidence="1">The sequence shown here is derived from an EMBL/GenBank/DDBJ whole genome shotgun (WGS) entry which is preliminary data.</text>
</comment>